<reference evidence="2" key="1">
    <citation type="journal article" date="2011" name="Nat. Biotechnol.">
        <title>The genomic sequence of the Chinese hamster ovary (CHO)-K1 cell line.</title>
        <authorList>
            <person name="Xu X."/>
            <person name="Nagarajan H."/>
            <person name="Lewis N.E."/>
            <person name="Pan S."/>
            <person name="Cai Z."/>
            <person name="Liu X."/>
            <person name="Chen W."/>
            <person name="Xie M."/>
            <person name="Wang W."/>
            <person name="Hammond S."/>
            <person name="Andersen M.R."/>
            <person name="Neff N."/>
            <person name="Passarelli B."/>
            <person name="Koh W."/>
            <person name="Fan H.C."/>
            <person name="Wang J."/>
            <person name="Gui Y."/>
            <person name="Lee K.H."/>
            <person name="Betenbaugh M.J."/>
            <person name="Quake S.R."/>
            <person name="Famili I."/>
            <person name="Palsson B.O."/>
            <person name="Wang J."/>
        </authorList>
    </citation>
    <scope>NUCLEOTIDE SEQUENCE [LARGE SCALE GENOMIC DNA]</scope>
    <source>
        <strain evidence="2">CHO K1 cell line</strain>
    </source>
</reference>
<accession>G3HD49</accession>
<sequence>MDPLILMIVFQGVKVSVTNAAWVTKQMSRPSPSRLREKTPFRKVKKSTAFIAVNRWPNRLLTGGVKGGETLVNVKFIPPVRSTGEWGSWCLLRLE</sequence>
<gene>
    <name evidence="1" type="ORF">I79_008423</name>
</gene>
<name>G3HD49_CRIGR</name>
<dbReference type="InParanoid" id="G3HD49"/>
<evidence type="ECO:0000313" key="1">
    <source>
        <dbReference type="EMBL" id="EGV98666.1"/>
    </source>
</evidence>
<dbReference type="Proteomes" id="UP000001075">
    <property type="component" value="Unassembled WGS sequence"/>
</dbReference>
<protein>
    <submittedName>
        <fullName evidence="1">Uncharacterized protein</fullName>
    </submittedName>
</protein>
<proteinExistence type="predicted"/>
<organism evidence="1 2">
    <name type="scientific">Cricetulus griseus</name>
    <name type="common">Chinese hamster</name>
    <name type="synonym">Cricetulus barabensis griseus</name>
    <dbReference type="NCBI Taxonomy" id="10029"/>
    <lineage>
        <taxon>Eukaryota</taxon>
        <taxon>Metazoa</taxon>
        <taxon>Chordata</taxon>
        <taxon>Craniata</taxon>
        <taxon>Vertebrata</taxon>
        <taxon>Euteleostomi</taxon>
        <taxon>Mammalia</taxon>
        <taxon>Eutheria</taxon>
        <taxon>Euarchontoglires</taxon>
        <taxon>Glires</taxon>
        <taxon>Rodentia</taxon>
        <taxon>Myomorpha</taxon>
        <taxon>Muroidea</taxon>
        <taxon>Cricetidae</taxon>
        <taxon>Cricetinae</taxon>
        <taxon>Cricetulus</taxon>
    </lineage>
</organism>
<evidence type="ECO:0000313" key="2">
    <source>
        <dbReference type="Proteomes" id="UP000001075"/>
    </source>
</evidence>
<dbReference type="EMBL" id="JH000288">
    <property type="protein sequence ID" value="EGV98666.1"/>
    <property type="molecule type" value="Genomic_DNA"/>
</dbReference>
<dbReference type="AlphaFoldDB" id="G3HD49"/>